<evidence type="ECO:0000256" key="1">
    <source>
        <dbReference type="ARBA" id="ARBA00004141"/>
    </source>
</evidence>
<feature type="transmembrane region" description="Helical" evidence="6">
    <location>
        <begin position="221"/>
        <end position="243"/>
    </location>
</feature>
<dbReference type="Proteomes" id="UP000886339">
    <property type="component" value="Unassembled WGS sequence"/>
</dbReference>
<keyword evidence="3 6" id="KW-0812">Transmembrane</keyword>
<keyword evidence="5 6" id="KW-0472">Membrane</keyword>
<feature type="transmembrane region" description="Helical" evidence="6">
    <location>
        <begin position="255"/>
        <end position="272"/>
    </location>
</feature>
<feature type="transmembrane region" description="Helical" evidence="6">
    <location>
        <begin position="60"/>
        <end position="80"/>
    </location>
</feature>
<comment type="subcellular location">
    <subcellularLocation>
        <location evidence="1">Membrane</location>
        <topology evidence="1">Multi-pass membrane protein</topology>
    </subcellularLocation>
</comment>
<evidence type="ECO:0000256" key="3">
    <source>
        <dbReference type="ARBA" id="ARBA00022692"/>
    </source>
</evidence>
<dbReference type="GO" id="GO:0055085">
    <property type="term" value="P:transmembrane transport"/>
    <property type="evidence" value="ECO:0007669"/>
    <property type="project" value="TreeGrafter"/>
</dbReference>
<protein>
    <submittedName>
        <fullName evidence="7">AI-2E family transporter</fullName>
    </submittedName>
</protein>
<evidence type="ECO:0000256" key="4">
    <source>
        <dbReference type="ARBA" id="ARBA00022989"/>
    </source>
</evidence>
<sequence>MPQRITAIVVSIVAVIALLIFGKPLLVPFAIALIIWYVIDAIALQIRRIELGGIQPFHHVSVFLALLVVVLLLSGVVQMIGDTIEQVKIAAPNYQHNVSKMLDRLASLSGVEVAPAIQHWADGLDLGRIISNIAAAIMGLAGNAGLVAIYVAFLLLEERYFGIKLRIMFPSADRYRKVNRILEAIQVQIRQYVYIKTMVSALTGIISYIILLWVGVDYAPFWALLIFMLNYIPTIGSMVAVLLPTTLALVQFDTFGPFVTLLVSLGTVQVLIGNVLEPRLMGSSLNLSPLVVILALSLWGQMWGVTGMFLSVPITVISMIVLANFPQTRAIAVAMSENGRLKDSALRTP</sequence>
<dbReference type="GO" id="GO:0016020">
    <property type="term" value="C:membrane"/>
    <property type="evidence" value="ECO:0007669"/>
    <property type="project" value="UniProtKB-SubCell"/>
</dbReference>
<evidence type="ECO:0000256" key="5">
    <source>
        <dbReference type="ARBA" id="ARBA00023136"/>
    </source>
</evidence>
<gene>
    <name evidence="7" type="ORF">ENJ12_08690</name>
</gene>
<feature type="transmembrane region" description="Helical" evidence="6">
    <location>
        <begin position="129"/>
        <end position="156"/>
    </location>
</feature>
<feature type="transmembrane region" description="Helical" evidence="6">
    <location>
        <begin position="6"/>
        <end position="39"/>
    </location>
</feature>
<dbReference type="InterPro" id="IPR002549">
    <property type="entry name" value="AI-2E-like"/>
</dbReference>
<evidence type="ECO:0000256" key="6">
    <source>
        <dbReference type="SAM" id="Phobius"/>
    </source>
</evidence>
<dbReference type="Pfam" id="PF01594">
    <property type="entry name" value="AI-2E_transport"/>
    <property type="match status" value="1"/>
</dbReference>
<name>A0A831RXK5_9GAMM</name>
<keyword evidence="4 6" id="KW-1133">Transmembrane helix</keyword>
<dbReference type="PANTHER" id="PTHR21716:SF64">
    <property type="entry name" value="AI-2 TRANSPORT PROTEIN TQSA"/>
    <property type="match status" value="1"/>
</dbReference>
<comment type="caution">
    <text evidence="7">The sequence shown here is derived from an EMBL/GenBank/DDBJ whole genome shotgun (WGS) entry which is preliminary data.</text>
</comment>
<reference evidence="7" key="1">
    <citation type="journal article" date="2020" name="mSystems">
        <title>Genome- and Community-Level Interaction Insights into Carbon Utilization and Element Cycling Functions of Hydrothermarchaeota in Hydrothermal Sediment.</title>
        <authorList>
            <person name="Zhou Z."/>
            <person name="Liu Y."/>
            <person name="Xu W."/>
            <person name="Pan J."/>
            <person name="Luo Z.H."/>
            <person name="Li M."/>
        </authorList>
    </citation>
    <scope>NUCLEOTIDE SEQUENCE [LARGE SCALE GENOMIC DNA]</scope>
    <source>
        <strain evidence="7">HyVt-458</strain>
    </source>
</reference>
<feature type="transmembrane region" description="Helical" evidence="6">
    <location>
        <begin position="292"/>
        <end position="325"/>
    </location>
</feature>
<evidence type="ECO:0000313" key="7">
    <source>
        <dbReference type="EMBL" id="HEC06914.1"/>
    </source>
</evidence>
<feature type="transmembrane region" description="Helical" evidence="6">
    <location>
        <begin position="193"/>
        <end position="215"/>
    </location>
</feature>
<organism evidence="7">
    <name type="scientific">Thiolapillus brandeum</name>
    <dbReference type="NCBI Taxonomy" id="1076588"/>
    <lineage>
        <taxon>Bacteria</taxon>
        <taxon>Pseudomonadati</taxon>
        <taxon>Pseudomonadota</taxon>
        <taxon>Gammaproteobacteria</taxon>
        <taxon>Chromatiales</taxon>
        <taxon>Sedimenticolaceae</taxon>
        <taxon>Thiolapillus</taxon>
    </lineage>
</organism>
<dbReference type="PANTHER" id="PTHR21716">
    <property type="entry name" value="TRANSMEMBRANE PROTEIN"/>
    <property type="match status" value="1"/>
</dbReference>
<evidence type="ECO:0000256" key="2">
    <source>
        <dbReference type="ARBA" id="ARBA00009773"/>
    </source>
</evidence>
<proteinExistence type="inferred from homology"/>
<dbReference type="AlphaFoldDB" id="A0A831RXK5"/>
<dbReference type="EMBL" id="DRLF01000301">
    <property type="protein sequence ID" value="HEC06914.1"/>
    <property type="molecule type" value="Genomic_DNA"/>
</dbReference>
<accession>A0A831RXK5</accession>
<comment type="similarity">
    <text evidence="2">Belongs to the autoinducer-2 exporter (AI-2E) (TC 2.A.86) family.</text>
</comment>